<dbReference type="Gene3D" id="1.20.950.20">
    <property type="entry name" value="Transmembrane di-heme cytochromes, Chain C"/>
    <property type="match status" value="1"/>
</dbReference>
<dbReference type="InterPro" id="IPR051542">
    <property type="entry name" value="Hydrogenase_cytochrome"/>
</dbReference>
<feature type="transmembrane region" description="Helical" evidence="6">
    <location>
        <begin position="30"/>
        <end position="49"/>
    </location>
</feature>
<evidence type="ECO:0000256" key="1">
    <source>
        <dbReference type="ARBA" id="ARBA00004651"/>
    </source>
</evidence>
<keyword evidence="5 6" id="KW-0472">Membrane</keyword>
<keyword evidence="4 6" id="KW-1133">Transmembrane helix</keyword>
<evidence type="ECO:0000256" key="4">
    <source>
        <dbReference type="ARBA" id="ARBA00022989"/>
    </source>
</evidence>
<keyword evidence="2" id="KW-1003">Cell membrane</keyword>
<protein>
    <submittedName>
        <fullName evidence="8">Cytochrome b</fullName>
    </submittedName>
</protein>
<dbReference type="GO" id="GO:0020037">
    <property type="term" value="F:heme binding"/>
    <property type="evidence" value="ECO:0007669"/>
    <property type="project" value="TreeGrafter"/>
</dbReference>
<feature type="domain" description="Cytochrome b561 bacterial/Ni-hydrogenase" evidence="7">
    <location>
        <begin position="26"/>
        <end position="187"/>
    </location>
</feature>
<keyword evidence="9" id="KW-1185">Reference proteome</keyword>
<dbReference type="Pfam" id="PF01292">
    <property type="entry name" value="Ni_hydr_CYTB"/>
    <property type="match status" value="1"/>
</dbReference>
<dbReference type="Proteomes" id="UP000199630">
    <property type="component" value="Unassembled WGS sequence"/>
</dbReference>
<reference evidence="9" key="1">
    <citation type="submission" date="2016-10" db="EMBL/GenBank/DDBJ databases">
        <authorList>
            <person name="Varghese N."/>
            <person name="Submissions S."/>
        </authorList>
    </citation>
    <scope>NUCLEOTIDE SEQUENCE [LARGE SCALE GENOMIC DNA]</scope>
    <source>
        <strain evidence="9">DSM 26471</strain>
    </source>
</reference>
<dbReference type="GO" id="GO:0005886">
    <property type="term" value="C:plasma membrane"/>
    <property type="evidence" value="ECO:0007669"/>
    <property type="project" value="UniProtKB-SubCell"/>
</dbReference>
<dbReference type="InterPro" id="IPR011577">
    <property type="entry name" value="Cyt_b561_bac/Ni-Hgenase"/>
</dbReference>
<feature type="transmembrane region" description="Helical" evidence="6">
    <location>
        <begin position="114"/>
        <end position="137"/>
    </location>
</feature>
<evidence type="ECO:0000256" key="3">
    <source>
        <dbReference type="ARBA" id="ARBA00022692"/>
    </source>
</evidence>
<sequence>MKTAMNGTMDDRVTSVRPPARKRTRVWDPLVRLFHWSLVSCFAANALFVDGENDLHLVFGYTIIGLVGFRLLWGFVGGQYARFKSFPPSAQDALEQGADMVSGRVHIHVGHTPLGALMIYNLLLTLSVIGLSGYLMTTDMFWGVEWPEEVHKIAVDWAEVSVVLHIAAVIFESYRTKVNLPRAMVTGYKDLPE</sequence>
<dbReference type="SUPFAM" id="SSF81342">
    <property type="entry name" value="Transmembrane di-heme cytochromes"/>
    <property type="match status" value="1"/>
</dbReference>
<accession>A0A1I3KEG5</accession>
<gene>
    <name evidence="8" type="ORF">SAMN04487991_0662</name>
</gene>
<feature type="transmembrane region" description="Helical" evidence="6">
    <location>
        <begin position="55"/>
        <end position="76"/>
    </location>
</feature>
<proteinExistence type="predicted"/>
<organism evidence="8 9">
    <name type="scientific">Celeribacter neptunius</name>
    <dbReference type="NCBI Taxonomy" id="588602"/>
    <lineage>
        <taxon>Bacteria</taxon>
        <taxon>Pseudomonadati</taxon>
        <taxon>Pseudomonadota</taxon>
        <taxon>Alphaproteobacteria</taxon>
        <taxon>Rhodobacterales</taxon>
        <taxon>Roseobacteraceae</taxon>
        <taxon>Celeribacter</taxon>
    </lineage>
</organism>
<dbReference type="STRING" id="588602.SAMN04487991_0662"/>
<dbReference type="GO" id="GO:0009055">
    <property type="term" value="F:electron transfer activity"/>
    <property type="evidence" value="ECO:0007669"/>
    <property type="project" value="InterPro"/>
</dbReference>
<dbReference type="EMBL" id="FORH01000001">
    <property type="protein sequence ID" value="SFI70784.1"/>
    <property type="molecule type" value="Genomic_DNA"/>
</dbReference>
<comment type="subcellular location">
    <subcellularLocation>
        <location evidence="1">Cell membrane</location>
        <topology evidence="1">Multi-pass membrane protein</topology>
    </subcellularLocation>
</comment>
<dbReference type="AlphaFoldDB" id="A0A1I3KEG5"/>
<name>A0A1I3KEG5_9RHOB</name>
<dbReference type="GO" id="GO:0022904">
    <property type="term" value="P:respiratory electron transport chain"/>
    <property type="evidence" value="ECO:0007669"/>
    <property type="project" value="InterPro"/>
</dbReference>
<evidence type="ECO:0000259" key="7">
    <source>
        <dbReference type="Pfam" id="PF01292"/>
    </source>
</evidence>
<evidence type="ECO:0000256" key="5">
    <source>
        <dbReference type="ARBA" id="ARBA00023136"/>
    </source>
</evidence>
<keyword evidence="3 6" id="KW-0812">Transmembrane</keyword>
<dbReference type="PANTHER" id="PTHR30485:SF2">
    <property type="entry name" value="BLL0597 PROTEIN"/>
    <property type="match status" value="1"/>
</dbReference>
<evidence type="ECO:0000256" key="6">
    <source>
        <dbReference type="SAM" id="Phobius"/>
    </source>
</evidence>
<dbReference type="RefSeq" id="WP_245781081.1">
    <property type="nucleotide sequence ID" value="NZ_FORH01000001.1"/>
</dbReference>
<dbReference type="InterPro" id="IPR016174">
    <property type="entry name" value="Di-haem_cyt_TM"/>
</dbReference>
<evidence type="ECO:0000256" key="2">
    <source>
        <dbReference type="ARBA" id="ARBA00022475"/>
    </source>
</evidence>
<dbReference type="PANTHER" id="PTHR30485">
    <property type="entry name" value="NI/FE-HYDROGENASE 1 B-TYPE CYTOCHROME SUBUNIT"/>
    <property type="match status" value="1"/>
</dbReference>
<evidence type="ECO:0000313" key="9">
    <source>
        <dbReference type="Proteomes" id="UP000199630"/>
    </source>
</evidence>
<evidence type="ECO:0000313" key="8">
    <source>
        <dbReference type="EMBL" id="SFI70784.1"/>
    </source>
</evidence>